<dbReference type="InterPro" id="IPR055199">
    <property type="entry name" value="Hda_lid"/>
</dbReference>
<dbReference type="Proteomes" id="UP000317496">
    <property type="component" value="Chromosome"/>
</dbReference>
<dbReference type="KEGG" id="fer:FNB15_19240"/>
<accession>A0A516H681</accession>
<dbReference type="PANTHER" id="PTHR30050">
    <property type="entry name" value="CHROMOSOMAL REPLICATION INITIATOR PROTEIN DNAA"/>
    <property type="match status" value="1"/>
</dbReference>
<sequence length="220" mass="23598">MARNQLSLGLALPISWAREDFLEVPGNAAALAAVEGAAQPALALYGPPGSGKTHLAHIWAATHGARLIGPADLTPAAVDELARQPLALDDADRHADPVALFHLVNLMRERRHALLLTGSAAPAHWTYTLPDLMSRLKAMPAERISEPDDALLSAVLVKLFADRQLQVGEDVVKYLAARIERSCRAARDWVAVLDAAALAENRAVTVVLARRLLEEVPASD</sequence>
<dbReference type="Gene3D" id="3.40.50.300">
    <property type="entry name" value="P-loop containing nucleotide triphosphate hydrolases"/>
    <property type="match status" value="1"/>
</dbReference>
<evidence type="ECO:0000313" key="3">
    <source>
        <dbReference type="Proteomes" id="UP000317496"/>
    </source>
</evidence>
<name>A0A516H681_9PROT</name>
<dbReference type="GO" id="GO:0003688">
    <property type="term" value="F:DNA replication origin binding"/>
    <property type="evidence" value="ECO:0007669"/>
    <property type="project" value="TreeGrafter"/>
</dbReference>
<protein>
    <submittedName>
        <fullName evidence="2">Chromosomal replication initiator DnaA</fullName>
    </submittedName>
</protein>
<organism evidence="2 3">
    <name type="scientific">Ferrovibrio terrae</name>
    <dbReference type="NCBI Taxonomy" id="2594003"/>
    <lineage>
        <taxon>Bacteria</taxon>
        <taxon>Pseudomonadati</taxon>
        <taxon>Pseudomonadota</taxon>
        <taxon>Alphaproteobacteria</taxon>
        <taxon>Rhodospirillales</taxon>
        <taxon>Rhodospirillaceae</taxon>
        <taxon>Ferrovibrio</taxon>
    </lineage>
</organism>
<dbReference type="OrthoDB" id="7390113at2"/>
<dbReference type="GO" id="GO:0006270">
    <property type="term" value="P:DNA replication initiation"/>
    <property type="evidence" value="ECO:0007669"/>
    <property type="project" value="TreeGrafter"/>
</dbReference>
<feature type="domain" description="Hda lid" evidence="1">
    <location>
        <begin position="159"/>
        <end position="212"/>
    </location>
</feature>
<keyword evidence="3" id="KW-1185">Reference proteome</keyword>
<dbReference type="SUPFAM" id="SSF52540">
    <property type="entry name" value="P-loop containing nucleoside triphosphate hydrolases"/>
    <property type="match status" value="1"/>
</dbReference>
<dbReference type="RefSeq" id="WP_144258274.1">
    <property type="nucleotide sequence ID" value="NZ_CP041636.1"/>
</dbReference>
<evidence type="ECO:0000313" key="2">
    <source>
        <dbReference type="EMBL" id="QDO99278.1"/>
    </source>
</evidence>
<dbReference type="EMBL" id="CP041636">
    <property type="protein sequence ID" value="QDO99278.1"/>
    <property type="molecule type" value="Genomic_DNA"/>
</dbReference>
<dbReference type="Gene3D" id="1.10.8.60">
    <property type="match status" value="1"/>
</dbReference>
<reference evidence="2 3" key="1">
    <citation type="submission" date="2019-07" db="EMBL/GenBank/DDBJ databases">
        <title>Genome sequencing for Ferrovibrio sp. K5.</title>
        <authorList>
            <person name="Park S.-J."/>
        </authorList>
    </citation>
    <scope>NUCLEOTIDE SEQUENCE [LARGE SCALE GENOMIC DNA]</scope>
    <source>
        <strain evidence="2 3">K5</strain>
    </source>
</reference>
<dbReference type="AlphaFoldDB" id="A0A516H681"/>
<proteinExistence type="predicted"/>
<dbReference type="Pfam" id="PF22688">
    <property type="entry name" value="Hda_lid"/>
    <property type="match status" value="1"/>
</dbReference>
<dbReference type="PANTHER" id="PTHR30050:SF5">
    <property type="entry name" value="DNAA REGULATORY INACTIVATOR HDA"/>
    <property type="match status" value="1"/>
</dbReference>
<dbReference type="GO" id="GO:0005886">
    <property type="term" value="C:plasma membrane"/>
    <property type="evidence" value="ECO:0007669"/>
    <property type="project" value="TreeGrafter"/>
</dbReference>
<evidence type="ECO:0000259" key="1">
    <source>
        <dbReference type="Pfam" id="PF22688"/>
    </source>
</evidence>
<dbReference type="InterPro" id="IPR027417">
    <property type="entry name" value="P-loop_NTPase"/>
</dbReference>
<gene>
    <name evidence="2" type="ORF">FNB15_19240</name>
</gene>